<keyword evidence="4" id="KW-0808">Transferase</keyword>
<comment type="similarity">
    <text evidence="1">Belongs to the class IV-like SAM-binding methyltransferase superfamily. RNA methyltransferase TrmH family.</text>
</comment>
<name>N1PV32_DOTSN</name>
<keyword evidence="3" id="KW-0489">Methyltransferase</keyword>
<evidence type="ECO:0000313" key="7">
    <source>
        <dbReference type="EMBL" id="EME46269.1"/>
    </source>
</evidence>
<dbReference type="Proteomes" id="UP000016933">
    <property type="component" value="Unassembled WGS sequence"/>
</dbReference>
<dbReference type="AlphaFoldDB" id="N1PV32"/>
<evidence type="ECO:0000256" key="1">
    <source>
        <dbReference type="ARBA" id="ARBA00007228"/>
    </source>
</evidence>
<reference evidence="8" key="1">
    <citation type="journal article" date="2012" name="PLoS Genet.">
        <title>The genomes of the fungal plant pathogens Cladosporium fulvum and Dothistroma septosporum reveal adaptation to different hosts and lifestyles but also signatures of common ancestry.</title>
        <authorList>
            <person name="de Wit P.J.G.M."/>
            <person name="van der Burgt A."/>
            <person name="Oekmen B."/>
            <person name="Stergiopoulos I."/>
            <person name="Abd-Elsalam K.A."/>
            <person name="Aerts A.L."/>
            <person name="Bahkali A.H."/>
            <person name="Beenen H.G."/>
            <person name="Chettri P."/>
            <person name="Cox M.P."/>
            <person name="Datema E."/>
            <person name="de Vries R.P."/>
            <person name="Dhillon B."/>
            <person name="Ganley A.R."/>
            <person name="Griffiths S.A."/>
            <person name="Guo Y."/>
            <person name="Hamelin R.C."/>
            <person name="Henrissat B."/>
            <person name="Kabir M.S."/>
            <person name="Jashni M.K."/>
            <person name="Kema G."/>
            <person name="Klaubauf S."/>
            <person name="Lapidus A."/>
            <person name="Levasseur A."/>
            <person name="Lindquist E."/>
            <person name="Mehrabi R."/>
            <person name="Ohm R.A."/>
            <person name="Owen T.J."/>
            <person name="Salamov A."/>
            <person name="Schwelm A."/>
            <person name="Schijlen E."/>
            <person name="Sun H."/>
            <person name="van den Burg H.A."/>
            <person name="van Ham R.C.H.J."/>
            <person name="Zhang S."/>
            <person name="Goodwin S.B."/>
            <person name="Grigoriev I.V."/>
            <person name="Collemare J."/>
            <person name="Bradshaw R.E."/>
        </authorList>
    </citation>
    <scope>NUCLEOTIDE SEQUENCE [LARGE SCALE GENOMIC DNA]</scope>
    <source>
        <strain evidence="8">NZE10 / CBS 128990</strain>
    </source>
</reference>
<keyword evidence="5" id="KW-0949">S-adenosyl-L-methionine</keyword>
<dbReference type="GO" id="GO:0016435">
    <property type="term" value="F:rRNA (guanine) methyltransferase activity"/>
    <property type="evidence" value="ECO:0007669"/>
    <property type="project" value="TreeGrafter"/>
</dbReference>
<dbReference type="SUPFAM" id="SSF75217">
    <property type="entry name" value="alpha/beta knot"/>
    <property type="match status" value="1"/>
</dbReference>
<evidence type="ECO:0000313" key="8">
    <source>
        <dbReference type="Proteomes" id="UP000016933"/>
    </source>
</evidence>
<evidence type="ECO:0000256" key="4">
    <source>
        <dbReference type="ARBA" id="ARBA00022679"/>
    </source>
</evidence>
<dbReference type="InterPro" id="IPR047261">
    <property type="entry name" value="MRM1_MeTrfase_dom"/>
</dbReference>
<accession>N1PV32</accession>
<keyword evidence="8" id="KW-1185">Reference proteome</keyword>
<dbReference type="OrthoDB" id="270651at2759"/>
<protein>
    <recommendedName>
        <fullName evidence="6">tRNA/rRNA methyltransferase SpoU type domain-containing protein</fullName>
    </recommendedName>
</protein>
<dbReference type="InterPro" id="IPR029028">
    <property type="entry name" value="Alpha/beta_knot_MTases"/>
</dbReference>
<dbReference type="EMBL" id="KB446537">
    <property type="protein sequence ID" value="EME46269.1"/>
    <property type="molecule type" value="Genomic_DNA"/>
</dbReference>
<keyword evidence="2" id="KW-0698">rRNA processing</keyword>
<dbReference type="Pfam" id="PF00588">
    <property type="entry name" value="SpoU_methylase"/>
    <property type="match status" value="1"/>
</dbReference>
<dbReference type="PANTHER" id="PTHR46103:SF1">
    <property type="entry name" value="RRNA METHYLTRANSFERASE 1, MITOCHONDRIAL"/>
    <property type="match status" value="1"/>
</dbReference>
<feature type="domain" description="tRNA/rRNA methyltransferase SpoU type" evidence="6">
    <location>
        <begin position="70"/>
        <end position="231"/>
    </location>
</feature>
<dbReference type="Gene3D" id="3.40.1280.10">
    <property type="match status" value="1"/>
</dbReference>
<dbReference type="HOGENOM" id="CLU_021322_5_3_1"/>
<dbReference type="InterPro" id="IPR029026">
    <property type="entry name" value="tRNA_m1G_MTases_N"/>
</dbReference>
<evidence type="ECO:0000256" key="3">
    <source>
        <dbReference type="ARBA" id="ARBA00022603"/>
    </source>
</evidence>
<dbReference type="PANTHER" id="PTHR46103">
    <property type="entry name" value="RRNA METHYLTRANSFERASE 1, MITOCHONDRIAL"/>
    <property type="match status" value="1"/>
</dbReference>
<dbReference type="CDD" id="cd18105">
    <property type="entry name" value="SpoU-like_MRM1"/>
    <property type="match status" value="1"/>
</dbReference>
<feature type="non-terminal residue" evidence="7">
    <location>
        <position position="1"/>
    </location>
</feature>
<evidence type="ECO:0000256" key="5">
    <source>
        <dbReference type="ARBA" id="ARBA00022691"/>
    </source>
</evidence>
<reference evidence="7 8" key="2">
    <citation type="journal article" date="2012" name="PLoS Pathog.">
        <title>Diverse lifestyles and strategies of plant pathogenesis encoded in the genomes of eighteen Dothideomycetes fungi.</title>
        <authorList>
            <person name="Ohm R.A."/>
            <person name="Feau N."/>
            <person name="Henrissat B."/>
            <person name="Schoch C.L."/>
            <person name="Horwitz B.A."/>
            <person name="Barry K.W."/>
            <person name="Condon B.J."/>
            <person name="Copeland A.C."/>
            <person name="Dhillon B."/>
            <person name="Glaser F."/>
            <person name="Hesse C.N."/>
            <person name="Kosti I."/>
            <person name="LaButti K."/>
            <person name="Lindquist E.A."/>
            <person name="Lucas S."/>
            <person name="Salamov A.A."/>
            <person name="Bradshaw R.E."/>
            <person name="Ciuffetti L."/>
            <person name="Hamelin R.C."/>
            <person name="Kema G.H.J."/>
            <person name="Lawrence C."/>
            <person name="Scott J.A."/>
            <person name="Spatafora J.W."/>
            <person name="Turgeon B.G."/>
            <person name="de Wit P.J.G.M."/>
            <person name="Zhong S."/>
            <person name="Goodwin S.B."/>
            <person name="Grigoriev I.V."/>
        </authorList>
    </citation>
    <scope>NUCLEOTIDE SEQUENCE [LARGE SCALE GENOMIC DNA]</scope>
    <source>
        <strain evidence="8">NZE10 / CBS 128990</strain>
    </source>
</reference>
<dbReference type="GO" id="GO:0003723">
    <property type="term" value="F:RNA binding"/>
    <property type="evidence" value="ECO:0007669"/>
    <property type="project" value="InterPro"/>
</dbReference>
<dbReference type="GO" id="GO:0005739">
    <property type="term" value="C:mitochondrion"/>
    <property type="evidence" value="ECO:0007669"/>
    <property type="project" value="TreeGrafter"/>
</dbReference>
<dbReference type="InterPro" id="IPR001537">
    <property type="entry name" value="SpoU_MeTrfase"/>
</dbReference>
<proteinExistence type="inferred from homology"/>
<organism evidence="7 8">
    <name type="scientific">Dothistroma septosporum (strain NZE10 / CBS 128990)</name>
    <name type="common">Red band needle blight fungus</name>
    <name type="synonym">Mycosphaerella pini</name>
    <dbReference type="NCBI Taxonomy" id="675120"/>
    <lineage>
        <taxon>Eukaryota</taxon>
        <taxon>Fungi</taxon>
        <taxon>Dikarya</taxon>
        <taxon>Ascomycota</taxon>
        <taxon>Pezizomycotina</taxon>
        <taxon>Dothideomycetes</taxon>
        <taxon>Dothideomycetidae</taxon>
        <taxon>Mycosphaerellales</taxon>
        <taxon>Mycosphaerellaceae</taxon>
        <taxon>Dothistroma</taxon>
    </lineage>
</organism>
<dbReference type="OMA" id="YSNDIES"/>
<dbReference type="STRING" id="675120.N1PV32"/>
<dbReference type="eggNOG" id="KOG0838">
    <property type="taxonomic scope" value="Eukaryota"/>
</dbReference>
<gene>
    <name evidence="7" type="ORF">DOTSEDRAFT_125762</name>
</gene>
<sequence>LDRMSDGRPHNGVVLEASRIPAPPVLGLGRPDARQSTIPLNLGPQNADDAAINGSPKFLRALSNTWRQPLILLLDGITDPGNIGNIVRTAHFYGVDAVAVASNTCANLSSAILAKASSGACEAVRLLSLPQPSNFAYESARAGWKIYAAVAPTPGSRDAARTITTSAVASASPLLQHPCILMLGAEGEGLRENLRNRADYFVSIEGSVKPQSMPDVGVDSLNVGVSAGVLIEAFFRKPANAPERKDTTSELGW</sequence>
<dbReference type="InterPro" id="IPR047182">
    <property type="entry name" value="MRM1"/>
</dbReference>
<evidence type="ECO:0000259" key="6">
    <source>
        <dbReference type="Pfam" id="PF00588"/>
    </source>
</evidence>
<evidence type="ECO:0000256" key="2">
    <source>
        <dbReference type="ARBA" id="ARBA00022552"/>
    </source>
</evidence>